<dbReference type="PANTHER" id="PTHR45683">
    <property type="entry name" value="MITOCHONDRIAL NICOTINAMIDE ADENINE DINUCLEOTIDE TRANSPORTER 1-RELATED-RELATED"/>
    <property type="match status" value="1"/>
</dbReference>
<dbReference type="RefSeq" id="XP_044549624.1">
    <property type="nucleotide sequence ID" value="XM_044692975.1"/>
</dbReference>
<feature type="transmembrane region" description="Helical" evidence="11">
    <location>
        <begin position="296"/>
        <end position="319"/>
    </location>
</feature>
<keyword evidence="7 8" id="KW-0472">Membrane</keyword>
<dbReference type="Proteomes" id="UP000816034">
    <property type="component" value="Unassembled WGS sequence"/>
</dbReference>
<keyword evidence="6 11" id="KW-1133">Transmembrane helix</keyword>
<feature type="repeat" description="Solcar" evidence="8">
    <location>
        <begin position="82"/>
        <end position="189"/>
    </location>
</feature>
<evidence type="ECO:0000256" key="2">
    <source>
        <dbReference type="ARBA" id="ARBA00006375"/>
    </source>
</evidence>
<keyword evidence="13" id="KW-1185">Reference proteome</keyword>
<dbReference type="GO" id="GO:0016020">
    <property type="term" value="C:membrane"/>
    <property type="evidence" value="ECO:0007669"/>
    <property type="project" value="UniProtKB-SubCell"/>
</dbReference>
<dbReference type="AlphaFoldDB" id="A0AA88KLS1"/>
<evidence type="ECO:0000256" key="3">
    <source>
        <dbReference type="ARBA" id="ARBA00022448"/>
    </source>
</evidence>
<feature type="repeat" description="Solcar" evidence="8">
    <location>
        <begin position="201"/>
        <end position="290"/>
    </location>
</feature>
<keyword evidence="5" id="KW-0677">Repeat</keyword>
<feature type="transmembrane region" description="Helical" evidence="11">
    <location>
        <begin position="261"/>
        <end position="284"/>
    </location>
</feature>
<dbReference type="SUPFAM" id="SSF103506">
    <property type="entry name" value="Mitochondrial carrier"/>
    <property type="match status" value="2"/>
</dbReference>
<dbReference type="PROSITE" id="PS50920">
    <property type="entry name" value="SOLCAR"/>
    <property type="match status" value="3"/>
</dbReference>
<dbReference type="GO" id="GO:0006862">
    <property type="term" value="P:nucleotide transport"/>
    <property type="evidence" value="ECO:0007669"/>
    <property type="project" value="InterPro"/>
</dbReference>
<evidence type="ECO:0000256" key="4">
    <source>
        <dbReference type="ARBA" id="ARBA00022692"/>
    </source>
</evidence>
<evidence type="ECO:0000313" key="13">
    <source>
        <dbReference type="Proteomes" id="UP000816034"/>
    </source>
</evidence>
<evidence type="ECO:0000256" key="11">
    <source>
        <dbReference type="SAM" id="Phobius"/>
    </source>
</evidence>
<dbReference type="InterPro" id="IPR044712">
    <property type="entry name" value="SLC25A32-like"/>
</dbReference>
<feature type="region of interest" description="Disordered" evidence="10">
    <location>
        <begin position="1"/>
        <end position="60"/>
    </location>
</feature>
<evidence type="ECO:0000256" key="1">
    <source>
        <dbReference type="ARBA" id="ARBA00004141"/>
    </source>
</evidence>
<evidence type="ECO:0000256" key="8">
    <source>
        <dbReference type="PROSITE-ProRule" id="PRU00282"/>
    </source>
</evidence>
<gene>
    <name evidence="12" type="ORF">C9374_003446</name>
</gene>
<dbReference type="InterPro" id="IPR023395">
    <property type="entry name" value="MCP_dom_sf"/>
</dbReference>
<sequence length="391" mass="43355">MAQQPEEVSLLDLPTSSTTNNISSGSHPSSRKLHEKIGGEDSNNTMQYDPRAGRNQTKPSEASIKISGYETMSELYQRLRKSDALYYSLAGIFSGLCTSTATQPLDTVKTRIQVFDRMNLKFPNHASTSLQSTRGFVNAFRNSKTFGMLVNIYKTEGWKALYRGLPPSLLSSCISHSLFFPIYELCRNNFSKQFGVKPWHMSVIVPSVLTAWAFSAVLVSPISLVKVRLQTASTIAMYNSETVPTTVSQVVRSIYKSEGLLGFYAGFRGVAIGASVFCLYFSLYEPLKLYCIGTLGLPYLVVVPILSPLTMIAVSTVTYPNDLIISNLQFQGKKQGAQHFNGWLDAFKSIYKSGGVRGLYAGLNTYLIRFCLGTIVTQTAYESILRVMNKR</sequence>
<comment type="subcellular location">
    <subcellularLocation>
        <location evidence="1">Membrane</location>
        <topology evidence="1">Multi-pass membrane protein</topology>
    </subcellularLocation>
</comment>
<feature type="transmembrane region" description="Helical" evidence="11">
    <location>
        <begin position="203"/>
        <end position="225"/>
    </location>
</feature>
<comment type="similarity">
    <text evidence="2 9">Belongs to the mitochondrial carrier (TC 2.A.29) family.</text>
</comment>
<evidence type="ECO:0000256" key="6">
    <source>
        <dbReference type="ARBA" id="ARBA00022989"/>
    </source>
</evidence>
<keyword evidence="4 8" id="KW-0812">Transmembrane</keyword>
<dbReference type="InterPro" id="IPR018108">
    <property type="entry name" value="MCP_transmembrane"/>
</dbReference>
<name>A0AA88KLS1_NAELO</name>
<reference evidence="12 13" key="1">
    <citation type="journal article" date="2018" name="BMC Genomics">
        <title>The genome of Naegleria lovaniensis, the basis for a comparative approach to unravel pathogenicity factors of the human pathogenic amoeba N. fowleri.</title>
        <authorList>
            <person name="Liechti N."/>
            <person name="Schurch N."/>
            <person name="Bruggmann R."/>
            <person name="Wittwer M."/>
        </authorList>
    </citation>
    <scope>NUCLEOTIDE SEQUENCE [LARGE SCALE GENOMIC DNA]</scope>
    <source>
        <strain evidence="12 13">ATCC 30569</strain>
    </source>
</reference>
<dbReference type="Pfam" id="PF00153">
    <property type="entry name" value="Mito_carr"/>
    <property type="match status" value="3"/>
</dbReference>
<feature type="compositionally biased region" description="Low complexity" evidence="10">
    <location>
        <begin position="15"/>
        <end position="26"/>
    </location>
</feature>
<protein>
    <recommendedName>
        <fullName evidence="14">ADP,ATP carrier protein</fullName>
    </recommendedName>
</protein>
<dbReference type="Gene3D" id="1.50.40.10">
    <property type="entry name" value="Mitochondrial carrier domain"/>
    <property type="match status" value="2"/>
</dbReference>
<dbReference type="EMBL" id="PYSW02000018">
    <property type="protein sequence ID" value="KAG2385631.1"/>
    <property type="molecule type" value="Genomic_DNA"/>
</dbReference>
<proteinExistence type="inferred from homology"/>
<keyword evidence="3 9" id="KW-0813">Transport</keyword>
<evidence type="ECO:0000256" key="5">
    <source>
        <dbReference type="ARBA" id="ARBA00022737"/>
    </source>
</evidence>
<evidence type="ECO:0000256" key="7">
    <source>
        <dbReference type="ARBA" id="ARBA00023136"/>
    </source>
</evidence>
<evidence type="ECO:0008006" key="14">
    <source>
        <dbReference type="Google" id="ProtNLM"/>
    </source>
</evidence>
<feature type="repeat" description="Solcar" evidence="8">
    <location>
        <begin position="298"/>
        <end position="387"/>
    </location>
</feature>
<comment type="caution">
    <text evidence="12">The sequence shown here is derived from an EMBL/GenBank/DDBJ whole genome shotgun (WGS) entry which is preliminary data.</text>
</comment>
<accession>A0AA88KLS1</accession>
<evidence type="ECO:0000256" key="9">
    <source>
        <dbReference type="RuleBase" id="RU000488"/>
    </source>
</evidence>
<dbReference type="GeneID" id="68095901"/>
<organism evidence="12 13">
    <name type="scientific">Naegleria lovaniensis</name>
    <name type="common">Amoeba</name>
    <dbReference type="NCBI Taxonomy" id="51637"/>
    <lineage>
        <taxon>Eukaryota</taxon>
        <taxon>Discoba</taxon>
        <taxon>Heterolobosea</taxon>
        <taxon>Tetramitia</taxon>
        <taxon>Eutetramitia</taxon>
        <taxon>Vahlkampfiidae</taxon>
        <taxon>Naegleria</taxon>
    </lineage>
</organism>
<dbReference type="GO" id="GO:0055085">
    <property type="term" value="P:transmembrane transport"/>
    <property type="evidence" value="ECO:0007669"/>
    <property type="project" value="InterPro"/>
</dbReference>
<evidence type="ECO:0000256" key="10">
    <source>
        <dbReference type="SAM" id="MobiDB-lite"/>
    </source>
</evidence>
<evidence type="ECO:0000313" key="12">
    <source>
        <dbReference type="EMBL" id="KAG2385631.1"/>
    </source>
</evidence>